<evidence type="ECO:0000313" key="1">
    <source>
        <dbReference type="EMBL" id="SDE56844.1"/>
    </source>
</evidence>
<keyword evidence="2" id="KW-1185">Reference proteome</keyword>
<evidence type="ECO:0000313" key="2">
    <source>
        <dbReference type="Proteomes" id="UP000198717"/>
    </source>
</evidence>
<dbReference type="Proteomes" id="UP000198717">
    <property type="component" value="Unassembled WGS sequence"/>
</dbReference>
<dbReference type="GO" id="GO:0032259">
    <property type="term" value="P:methylation"/>
    <property type="evidence" value="ECO:0007669"/>
    <property type="project" value="UniProtKB-KW"/>
</dbReference>
<keyword evidence="1" id="KW-0489">Methyltransferase</keyword>
<dbReference type="GO" id="GO:0008168">
    <property type="term" value="F:methyltransferase activity"/>
    <property type="evidence" value="ECO:0007669"/>
    <property type="project" value="UniProtKB-KW"/>
</dbReference>
<reference evidence="1 2" key="1">
    <citation type="submission" date="2016-10" db="EMBL/GenBank/DDBJ databases">
        <authorList>
            <person name="Varghese N."/>
            <person name="Submissions S."/>
        </authorList>
    </citation>
    <scope>NUCLEOTIDE SEQUENCE [LARGE SCALE GENOMIC DNA]</scope>
    <source>
        <strain evidence="1 2">DSM 2260</strain>
    </source>
</reference>
<sequence>MLHRRPPAGYFFLGHPGSLIGVDVGVRSVSANVYTDRRQEPVLRGTA</sequence>
<proteinExistence type="predicted"/>
<name>A0ABY0MV72_9BACT</name>
<gene>
    <name evidence="1" type="ORF">SAMN04488504_108288</name>
</gene>
<accession>A0ABY0MV72</accession>
<protein>
    <submittedName>
        <fullName evidence="1">Chemotaxis protein methyltransferase CheR</fullName>
    </submittedName>
</protein>
<dbReference type="EMBL" id="FNAJ01000008">
    <property type="protein sequence ID" value="SDE56844.1"/>
    <property type="molecule type" value="Genomic_DNA"/>
</dbReference>
<comment type="caution">
    <text evidence="1">The sequence shown here is derived from an EMBL/GenBank/DDBJ whole genome shotgun (WGS) entry which is preliminary data.</text>
</comment>
<organism evidence="1 2">
    <name type="scientific">Myxococcus virescens</name>
    <dbReference type="NCBI Taxonomy" id="83456"/>
    <lineage>
        <taxon>Bacteria</taxon>
        <taxon>Pseudomonadati</taxon>
        <taxon>Myxococcota</taxon>
        <taxon>Myxococcia</taxon>
        <taxon>Myxococcales</taxon>
        <taxon>Cystobacterineae</taxon>
        <taxon>Myxococcaceae</taxon>
        <taxon>Myxococcus</taxon>
    </lineage>
</organism>
<keyword evidence="1" id="KW-0808">Transferase</keyword>